<evidence type="ECO:0000313" key="8">
    <source>
        <dbReference type="Proteomes" id="UP000306509"/>
    </source>
</evidence>
<feature type="signal peptide" evidence="6">
    <location>
        <begin position="1"/>
        <end position="27"/>
    </location>
</feature>
<dbReference type="PANTHER" id="PTHR45973">
    <property type="entry name" value="PROTEIN PHOSPHATASE 1 REGULATORY SUBUNIT SDS22-RELATED"/>
    <property type="match status" value="1"/>
</dbReference>
<accession>A0A4U8QC34</accession>
<dbReference type="InterPro" id="IPR050576">
    <property type="entry name" value="Cilia_flagella_integrity"/>
</dbReference>
<dbReference type="Proteomes" id="UP000306509">
    <property type="component" value="Unassembled WGS sequence"/>
</dbReference>
<dbReference type="InterPro" id="IPR001611">
    <property type="entry name" value="Leu-rich_rpt"/>
</dbReference>
<evidence type="ECO:0000313" key="7">
    <source>
        <dbReference type="EMBL" id="TLD01863.1"/>
    </source>
</evidence>
<keyword evidence="3" id="KW-0677">Repeat</keyword>
<keyword evidence="8" id="KW-1185">Reference proteome</keyword>
<keyword evidence="4" id="KW-0969">Cilium</keyword>
<dbReference type="PANTHER" id="PTHR45973:SF9">
    <property type="entry name" value="LEUCINE-RICH REPEAT-CONTAINING PROTEIN 46"/>
    <property type="match status" value="1"/>
</dbReference>
<dbReference type="SMART" id="SM00365">
    <property type="entry name" value="LRR_SD22"/>
    <property type="match status" value="6"/>
</dbReference>
<protein>
    <submittedName>
        <fullName evidence="7">Internalin-A</fullName>
    </submittedName>
</protein>
<dbReference type="EMBL" id="QGQD01000025">
    <property type="protein sequence ID" value="TLD01863.1"/>
    <property type="molecule type" value="Genomic_DNA"/>
</dbReference>
<evidence type="ECO:0000256" key="1">
    <source>
        <dbReference type="ARBA" id="ARBA00004138"/>
    </source>
</evidence>
<dbReference type="STRING" id="180332.GCA_000797495_04328"/>
<keyword evidence="6" id="KW-0732">Signal</keyword>
<evidence type="ECO:0000256" key="6">
    <source>
        <dbReference type="SAM" id="SignalP"/>
    </source>
</evidence>
<reference evidence="7 8" key="1">
    <citation type="journal article" date="2019" name="Anaerobe">
        <title>Detection of Robinsoniella peoriensis in multiple bone samples of a trauma patient.</title>
        <authorList>
            <person name="Schrottner P."/>
            <person name="Hartwich K."/>
            <person name="Bunk B."/>
            <person name="Schober I."/>
            <person name="Helbig S."/>
            <person name="Rudolph W.W."/>
            <person name="Gunzer F."/>
        </authorList>
    </citation>
    <scope>NUCLEOTIDE SEQUENCE [LARGE SCALE GENOMIC DNA]</scope>
    <source>
        <strain evidence="7 8">DSM 106044</strain>
    </source>
</reference>
<feature type="chain" id="PRO_5020902745" evidence="6">
    <location>
        <begin position="28"/>
        <end position="360"/>
    </location>
</feature>
<keyword evidence="2" id="KW-0433">Leucine-rich repeat</keyword>
<dbReference type="Gene3D" id="3.80.10.10">
    <property type="entry name" value="Ribonuclease Inhibitor"/>
    <property type="match status" value="1"/>
</dbReference>
<evidence type="ECO:0000256" key="5">
    <source>
        <dbReference type="ARBA" id="ARBA00023273"/>
    </source>
</evidence>
<evidence type="ECO:0000256" key="4">
    <source>
        <dbReference type="ARBA" id="ARBA00023069"/>
    </source>
</evidence>
<dbReference type="InterPro" id="IPR032675">
    <property type="entry name" value="LRR_dom_sf"/>
</dbReference>
<organism evidence="7 8">
    <name type="scientific">Robinsoniella peoriensis</name>
    <dbReference type="NCBI Taxonomy" id="180332"/>
    <lineage>
        <taxon>Bacteria</taxon>
        <taxon>Bacillati</taxon>
        <taxon>Bacillota</taxon>
        <taxon>Clostridia</taxon>
        <taxon>Lachnospirales</taxon>
        <taxon>Lachnospiraceae</taxon>
        <taxon>Robinsoniella</taxon>
    </lineage>
</organism>
<comment type="subcellular location">
    <subcellularLocation>
        <location evidence="1">Cell projection</location>
        <location evidence="1">Cilium</location>
    </subcellularLocation>
</comment>
<evidence type="ECO:0000256" key="2">
    <source>
        <dbReference type="ARBA" id="ARBA00022614"/>
    </source>
</evidence>
<dbReference type="AlphaFoldDB" id="A0A4U8QC34"/>
<proteinExistence type="predicted"/>
<dbReference type="SUPFAM" id="SSF52058">
    <property type="entry name" value="L domain-like"/>
    <property type="match status" value="1"/>
</dbReference>
<dbReference type="RefSeq" id="WP_138002036.1">
    <property type="nucleotide sequence ID" value="NZ_QGQD01000025.1"/>
</dbReference>
<name>A0A4U8QC34_9FIRM</name>
<comment type="caution">
    <text evidence="7">The sequence shown here is derived from an EMBL/GenBank/DDBJ whole genome shotgun (WGS) entry which is preliminary data.</text>
</comment>
<keyword evidence="5" id="KW-0966">Cell projection</keyword>
<gene>
    <name evidence="7" type="primary">inlA_2</name>
    <name evidence="7" type="ORF">DSM106044_01232</name>
</gene>
<evidence type="ECO:0000256" key="3">
    <source>
        <dbReference type="ARBA" id="ARBA00022737"/>
    </source>
</evidence>
<sequence precursor="true">MKKRHGMMWTLAILMFMMVLLPMNVLAESKAIPNDETGIPDKALYLTILREMEKNDDETFTEKEAAEITQLDTYYIKDTKLKIRSLKGIEKLKNLSGIDFSNNQITSISELKTLRGLRDLDVSQNQITSLSGIERLVKIDCLDVAMNKLKSLSGVEHLRKLAMFYADANQLTSIRQIKHLVNLEYVSVMGNKLTSVNEIKNLPGLQYFMADGNRITKLPNLSKHTNFVNLELKNNRLNKKELDKKAPIAFRNNNTWYQNTLRLQKLVKTINIMKPSSIDKITKKTKKIAGKANKNATIVLRDPSRKRIQTVKSDSKGYFTLKNLELKKWAGKTLSLESFVVDKDLSRHHTLKVVKFTVRK</sequence>
<dbReference type="PROSITE" id="PS51450">
    <property type="entry name" value="LRR"/>
    <property type="match status" value="2"/>
</dbReference>